<sequence>MTYHAIHAITSAIRALNPLGFPNKMRSDRFDSLGQQHD</sequence>
<evidence type="ECO:0000313" key="1">
    <source>
        <dbReference type="EMBL" id="KAF7839163.1"/>
    </source>
</evidence>
<protein>
    <submittedName>
        <fullName evidence="1">Uncharacterized protein</fullName>
    </submittedName>
</protein>
<dbReference type="Proteomes" id="UP000634136">
    <property type="component" value="Unassembled WGS sequence"/>
</dbReference>
<keyword evidence="2" id="KW-1185">Reference proteome</keyword>
<reference evidence="1" key="1">
    <citation type="submission" date="2020-09" db="EMBL/GenBank/DDBJ databases">
        <title>Genome-Enabled Discovery of Anthraquinone Biosynthesis in Senna tora.</title>
        <authorList>
            <person name="Kang S.-H."/>
            <person name="Pandey R.P."/>
            <person name="Lee C.-M."/>
            <person name="Sim J.-S."/>
            <person name="Jeong J.-T."/>
            <person name="Choi B.-S."/>
            <person name="Jung M."/>
            <person name="Ginzburg D."/>
            <person name="Zhao K."/>
            <person name="Won S.Y."/>
            <person name="Oh T.-J."/>
            <person name="Yu Y."/>
            <person name="Kim N.-H."/>
            <person name="Lee O.R."/>
            <person name="Lee T.-H."/>
            <person name="Bashyal P."/>
            <person name="Kim T.-S."/>
            <person name="Lee W.-H."/>
            <person name="Kawkins C."/>
            <person name="Kim C.-K."/>
            <person name="Kim J.S."/>
            <person name="Ahn B.O."/>
            <person name="Rhee S.Y."/>
            <person name="Sohng J.K."/>
        </authorList>
    </citation>
    <scope>NUCLEOTIDE SEQUENCE</scope>
    <source>
        <tissue evidence="1">Leaf</tissue>
    </source>
</reference>
<gene>
    <name evidence="1" type="ORF">G2W53_007645</name>
</gene>
<accession>A0A834X6W5</accession>
<dbReference type="AlphaFoldDB" id="A0A834X6W5"/>
<organism evidence="1 2">
    <name type="scientific">Senna tora</name>
    <dbReference type="NCBI Taxonomy" id="362788"/>
    <lineage>
        <taxon>Eukaryota</taxon>
        <taxon>Viridiplantae</taxon>
        <taxon>Streptophyta</taxon>
        <taxon>Embryophyta</taxon>
        <taxon>Tracheophyta</taxon>
        <taxon>Spermatophyta</taxon>
        <taxon>Magnoliopsida</taxon>
        <taxon>eudicotyledons</taxon>
        <taxon>Gunneridae</taxon>
        <taxon>Pentapetalae</taxon>
        <taxon>rosids</taxon>
        <taxon>fabids</taxon>
        <taxon>Fabales</taxon>
        <taxon>Fabaceae</taxon>
        <taxon>Caesalpinioideae</taxon>
        <taxon>Cassia clade</taxon>
        <taxon>Senna</taxon>
    </lineage>
</organism>
<comment type="caution">
    <text evidence="1">The sequence shown here is derived from an EMBL/GenBank/DDBJ whole genome shotgun (WGS) entry which is preliminary data.</text>
</comment>
<proteinExistence type="predicted"/>
<name>A0A834X6W5_9FABA</name>
<dbReference type="EMBL" id="JAAIUW010000003">
    <property type="protein sequence ID" value="KAF7839163.1"/>
    <property type="molecule type" value="Genomic_DNA"/>
</dbReference>
<evidence type="ECO:0000313" key="2">
    <source>
        <dbReference type="Proteomes" id="UP000634136"/>
    </source>
</evidence>